<accession>T1JZJ4</accession>
<organism evidence="1 2">
    <name type="scientific">Tetranychus urticae</name>
    <name type="common">Two-spotted spider mite</name>
    <dbReference type="NCBI Taxonomy" id="32264"/>
    <lineage>
        <taxon>Eukaryota</taxon>
        <taxon>Metazoa</taxon>
        <taxon>Ecdysozoa</taxon>
        <taxon>Arthropoda</taxon>
        <taxon>Chelicerata</taxon>
        <taxon>Arachnida</taxon>
        <taxon>Acari</taxon>
        <taxon>Acariformes</taxon>
        <taxon>Trombidiformes</taxon>
        <taxon>Prostigmata</taxon>
        <taxon>Eleutherengona</taxon>
        <taxon>Raphignathae</taxon>
        <taxon>Tetranychoidea</taxon>
        <taxon>Tetranychidae</taxon>
        <taxon>Tetranychus</taxon>
    </lineage>
</organism>
<name>T1JZJ4_TETUR</name>
<proteinExistence type="predicted"/>
<keyword evidence="2" id="KW-1185">Reference proteome</keyword>
<evidence type="ECO:0000313" key="2">
    <source>
        <dbReference type="Proteomes" id="UP000015104"/>
    </source>
</evidence>
<evidence type="ECO:0000313" key="1">
    <source>
        <dbReference type="EnsemblMetazoa" id="tetur03g04160.1"/>
    </source>
</evidence>
<dbReference type="HOGENOM" id="CLU_2761034_0_0_1"/>
<protein>
    <submittedName>
        <fullName evidence="1">Uncharacterized protein</fullName>
    </submittedName>
</protein>
<reference evidence="2" key="1">
    <citation type="submission" date="2011-08" db="EMBL/GenBank/DDBJ databases">
        <authorList>
            <person name="Rombauts S."/>
        </authorList>
    </citation>
    <scope>NUCLEOTIDE SEQUENCE</scope>
    <source>
        <strain evidence="2">London</strain>
    </source>
</reference>
<dbReference type="EMBL" id="CAEY01001120">
    <property type="status" value="NOT_ANNOTATED_CDS"/>
    <property type="molecule type" value="Genomic_DNA"/>
</dbReference>
<dbReference type="AlphaFoldDB" id="T1JZJ4"/>
<dbReference type="EnsemblMetazoa" id="tetur03g04160.1">
    <property type="protein sequence ID" value="tetur03g04160.1"/>
    <property type="gene ID" value="tetur03g04160"/>
</dbReference>
<reference evidence="1" key="2">
    <citation type="submission" date="2015-06" db="UniProtKB">
        <authorList>
            <consortium name="EnsemblMetazoa"/>
        </authorList>
    </citation>
    <scope>IDENTIFICATION</scope>
</reference>
<sequence length="70" mass="8011">MKTCKHYQSGNKRFFQPSFLFHCTPIGYSLDHCKKEPFVFHHITNDPLSTGICTPMHLQETALGDKDTAI</sequence>
<dbReference type="Proteomes" id="UP000015104">
    <property type="component" value="Unassembled WGS sequence"/>
</dbReference>